<organism evidence="2 3">
    <name type="scientific">Kaistella pullorum</name>
    <dbReference type="NCBI Taxonomy" id="2763074"/>
    <lineage>
        <taxon>Bacteria</taxon>
        <taxon>Pseudomonadati</taxon>
        <taxon>Bacteroidota</taxon>
        <taxon>Flavobacteriia</taxon>
        <taxon>Flavobacteriales</taxon>
        <taxon>Weeksellaceae</taxon>
        <taxon>Chryseobacterium group</taxon>
        <taxon>Kaistella</taxon>
    </lineage>
</organism>
<proteinExistence type="predicted"/>
<keyword evidence="3" id="KW-1185">Reference proteome</keyword>
<evidence type="ECO:0000313" key="3">
    <source>
        <dbReference type="Proteomes" id="UP000626242"/>
    </source>
</evidence>
<comment type="caution">
    <text evidence="2">The sequence shown here is derived from an EMBL/GenBank/DDBJ whole genome shotgun (WGS) entry which is preliminary data.</text>
</comment>
<gene>
    <name evidence="2" type="ORF">H9628_00970</name>
</gene>
<name>A0ABR8WJ01_9FLAO</name>
<evidence type="ECO:0000313" key="2">
    <source>
        <dbReference type="EMBL" id="MBD8017039.1"/>
    </source>
</evidence>
<dbReference type="RefSeq" id="WP_251832250.1">
    <property type="nucleotide sequence ID" value="NZ_JACSPS010000001.1"/>
</dbReference>
<protein>
    <submittedName>
        <fullName evidence="2">Uncharacterized protein</fullName>
    </submittedName>
</protein>
<feature type="signal peptide" evidence="1">
    <location>
        <begin position="1"/>
        <end position="19"/>
    </location>
</feature>
<dbReference type="Proteomes" id="UP000626242">
    <property type="component" value="Unassembled WGS sequence"/>
</dbReference>
<feature type="chain" id="PRO_5046108538" evidence="1">
    <location>
        <begin position="20"/>
        <end position="84"/>
    </location>
</feature>
<evidence type="ECO:0000256" key="1">
    <source>
        <dbReference type="SAM" id="SignalP"/>
    </source>
</evidence>
<dbReference type="EMBL" id="JACSPS010000001">
    <property type="protein sequence ID" value="MBD8017039.1"/>
    <property type="molecule type" value="Genomic_DNA"/>
</dbReference>
<keyword evidence="1" id="KW-0732">Signal</keyword>
<reference evidence="2 3" key="1">
    <citation type="submission" date="2020-08" db="EMBL/GenBank/DDBJ databases">
        <title>A Genomic Blueprint of the Chicken Gut Microbiome.</title>
        <authorList>
            <person name="Gilroy R."/>
            <person name="Ravi A."/>
            <person name="Getino M."/>
            <person name="Pursley I."/>
            <person name="Horton D.L."/>
            <person name="Alikhan N.-F."/>
            <person name="Baker D."/>
            <person name="Gharbi K."/>
            <person name="Hall N."/>
            <person name="Watson M."/>
            <person name="Adriaenssens E.M."/>
            <person name="Foster-Nyarko E."/>
            <person name="Jarju S."/>
            <person name="Secka A."/>
            <person name="Antonio M."/>
            <person name="Oren A."/>
            <person name="Chaudhuri R."/>
            <person name="La Ragione R.M."/>
            <person name="Hildebrand F."/>
            <person name="Pallen M.J."/>
        </authorList>
    </citation>
    <scope>NUCLEOTIDE SEQUENCE [LARGE SCALE GENOMIC DNA]</scope>
    <source>
        <strain evidence="2 3">Sa1CVA4</strain>
    </source>
</reference>
<accession>A0ABR8WJ01</accession>
<sequence length="84" mass="9050">MKNLLIILCFLMVSANAYAQSDARFYDTEGEYKKGVEVANSPGDGNLGGDDPAAAPIDDYLPLLVVAALGMAVWYARRPQVKAE</sequence>